<accession>A0A2N9GLA8</accession>
<gene>
    <name evidence="1" type="ORF">FSB_LOCUS28092</name>
</gene>
<protein>
    <submittedName>
        <fullName evidence="1">Uncharacterized protein</fullName>
    </submittedName>
</protein>
<reference evidence="1" key="1">
    <citation type="submission" date="2018-02" db="EMBL/GenBank/DDBJ databases">
        <authorList>
            <person name="Cohen D.B."/>
            <person name="Kent A.D."/>
        </authorList>
    </citation>
    <scope>NUCLEOTIDE SEQUENCE</scope>
</reference>
<name>A0A2N9GLA8_FAGSY</name>
<dbReference type="AlphaFoldDB" id="A0A2N9GLA8"/>
<proteinExistence type="predicted"/>
<dbReference type="EMBL" id="OIVN01002058">
    <property type="protein sequence ID" value="SPD00210.1"/>
    <property type="molecule type" value="Genomic_DNA"/>
</dbReference>
<organism evidence="1">
    <name type="scientific">Fagus sylvatica</name>
    <name type="common">Beechnut</name>
    <dbReference type="NCBI Taxonomy" id="28930"/>
    <lineage>
        <taxon>Eukaryota</taxon>
        <taxon>Viridiplantae</taxon>
        <taxon>Streptophyta</taxon>
        <taxon>Embryophyta</taxon>
        <taxon>Tracheophyta</taxon>
        <taxon>Spermatophyta</taxon>
        <taxon>Magnoliopsida</taxon>
        <taxon>eudicotyledons</taxon>
        <taxon>Gunneridae</taxon>
        <taxon>Pentapetalae</taxon>
        <taxon>rosids</taxon>
        <taxon>fabids</taxon>
        <taxon>Fagales</taxon>
        <taxon>Fagaceae</taxon>
        <taxon>Fagus</taxon>
    </lineage>
</organism>
<evidence type="ECO:0000313" key="1">
    <source>
        <dbReference type="EMBL" id="SPD00210.1"/>
    </source>
</evidence>
<sequence length="188" mass="20580">MAHLYGPGGMKNPSAELWHRVMAHLYGPGGMKNPSAELWHRVMAHLYGPGGMKKPVRRVVAPSMAHLYGPGGMKNPSAELWHRKWIHVIIPTGSGNEFAAEDEGEFDAVEAAESASAAIQSPFASLERLGAEVDFYDYSVPRDGVQFLEAIWKKYGNFISNFKLGNFVGGAMLNPSLLCVGTNEEHQL</sequence>